<protein>
    <submittedName>
        <fullName evidence="8">TauD/TfdA dioxygenase family protein</fullName>
    </submittedName>
</protein>
<gene>
    <name evidence="8" type="ORF">ACFFP1_04150</name>
</gene>
<dbReference type="GO" id="GO:0051213">
    <property type="term" value="F:dioxygenase activity"/>
    <property type="evidence" value="ECO:0007669"/>
    <property type="project" value="UniProtKB-KW"/>
</dbReference>
<dbReference type="RefSeq" id="WP_234749005.1">
    <property type="nucleotide sequence ID" value="NZ_BAAAWN010000001.1"/>
</dbReference>
<dbReference type="InterPro" id="IPR042098">
    <property type="entry name" value="TauD-like_sf"/>
</dbReference>
<dbReference type="EMBL" id="JBHMBC010000007">
    <property type="protein sequence ID" value="MFB9818689.1"/>
    <property type="molecule type" value="Genomic_DNA"/>
</dbReference>
<keyword evidence="6" id="KW-0408">Iron</keyword>
<dbReference type="Pfam" id="PF02668">
    <property type="entry name" value="TauD"/>
    <property type="match status" value="1"/>
</dbReference>
<sequence length="306" mass="33657">MPVITETKLEFAKLGSRIGAEIRGFDLSGDLSPETAGQIRAALNEHKALVFREANILSDEAQVKFASHFGPLTTAHPTVASVEGEENVLPVDSENGSANNWHTDVTFVVNPPQASTLRSIDLPSYGGETLIASSAGAYADLPDELRNFADTLWAIHTNDYDYSVPKNLEHGNADERRKEFTRIKFETAHPVVRVHPLTGERGLFIGGFAQRLRIVGLSNTESKDIIRLLQAYVTRPENVVRVNWEPNQLVLFDNRITQHYAPDNYDGQPRKLNRVTVAGDIPVGVDGKQSQSIQGDSSTYSVVAPL</sequence>
<keyword evidence="3" id="KW-0479">Metal-binding</keyword>
<evidence type="ECO:0000256" key="6">
    <source>
        <dbReference type="ARBA" id="ARBA00023004"/>
    </source>
</evidence>
<evidence type="ECO:0000256" key="3">
    <source>
        <dbReference type="ARBA" id="ARBA00022723"/>
    </source>
</evidence>
<dbReference type="Proteomes" id="UP001589702">
    <property type="component" value="Unassembled WGS sequence"/>
</dbReference>
<feature type="domain" description="TauD/TfdA-like" evidence="7">
    <location>
        <begin position="11"/>
        <end position="276"/>
    </location>
</feature>
<keyword evidence="9" id="KW-1185">Reference proteome</keyword>
<evidence type="ECO:0000313" key="8">
    <source>
        <dbReference type="EMBL" id="MFB9818689.1"/>
    </source>
</evidence>
<comment type="cofactor">
    <cofactor evidence="1">
        <name>Fe(2+)</name>
        <dbReference type="ChEBI" id="CHEBI:29033"/>
    </cofactor>
</comment>
<dbReference type="InterPro" id="IPR003819">
    <property type="entry name" value="TauD/TfdA-like"/>
</dbReference>
<dbReference type="PANTHER" id="PTHR30468:SF5">
    <property type="entry name" value="ALPHA-KETOGLUTARATE-DEPENDENT SULFATE ESTER DIOXYGENASE"/>
    <property type="match status" value="1"/>
</dbReference>
<keyword evidence="4 8" id="KW-0223">Dioxygenase</keyword>
<name>A0ABV5XWJ8_ARTRM</name>
<keyword evidence="5" id="KW-0560">Oxidoreductase</keyword>
<organism evidence="8 9">
    <name type="scientific">Arthrobacter ramosus</name>
    <dbReference type="NCBI Taxonomy" id="1672"/>
    <lineage>
        <taxon>Bacteria</taxon>
        <taxon>Bacillati</taxon>
        <taxon>Actinomycetota</taxon>
        <taxon>Actinomycetes</taxon>
        <taxon>Micrococcales</taxon>
        <taxon>Micrococcaceae</taxon>
        <taxon>Arthrobacter</taxon>
    </lineage>
</organism>
<dbReference type="InterPro" id="IPR051323">
    <property type="entry name" value="AtsK-like"/>
</dbReference>
<reference evidence="8 9" key="1">
    <citation type="submission" date="2024-09" db="EMBL/GenBank/DDBJ databases">
        <authorList>
            <person name="Sun Q."/>
            <person name="Mori K."/>
        </authorList>
    </citation>
    <scope>NUCLEOTIDE SEQUENCE [LARGE SCALE GENOMIC DNA]</scope>
    <source>
        <strain evidence="8 9">JCM 1334</strain>
    </source>
</reference>
<proteinExistence type="inferred from homology"/>
<dbReference type="Gene3D" id="3.60.130.10">
    <property type="entry name" value="Clavaminate synthase-like"/>
    <property type="match status" value="1"/>
</dbReference>
<evidence type="ECO:0000256" key="5">
    <source>
        <dbReference type="ARBA" id="ARBA00023002"/>
    </source>
</evidence>
<comment type="similarity">
    <text evidence="2">Belongs to the TfdA dioxygenase family.</text>
</comment>
<comment type="caution">
    <text evidence="8">The sequence shown here is derived from an EMBL/GenBank/DDBJ whole genome shotgun (WGS) entry which is preliminary data.</text>
</comment>
<evidence type="ECO:0000256" key="2">
    <source>
        <dbReference type="ARBA" id="ARBA00005896"/>
    </source>
</evidence>
<evidence type="ECO:0000259" key="7">
    <source>
        <dbReference type="Pfam" id="PF02668"/>
    </source>
</evidence>
<accession>A0ABV5XWJ8</accession>
<evidence type="ECO:0000313" key="9">
    <source>
        <dbReference type="Proteomes" id="UP001589702"/>
    </source>
</evidence>
<dbReference type="SUPFAM" id="SSF51197">
    <property type="entry name" value="Clavaminate synthase-like"/>
    <property type="match status" value="1"/>
</dbReference>
<evidence type="ECO:0000256" key="1">
    <source>
        <dbReference type="ARBA" id="ARBA00001954"/>
    </source>
</evidence>
<dbReference type="PANTHER" id="PTHR30468">
    <property type="entry name" value="ALPHA-KETOGLUTARATE-DEPENDENT SULFONATE DIOXYGENASE"/>
    <property type="match status" value="1"/>
</dbReference>
<evidence type="ECO:0000256" key="4">
    <source>
        <dbReference type="ARBA" id="ARBA00022964"/>
    </source>
</evidence>